<keyword evidence="4" id="KW-0325">Glycoprotein</keyword>
<dbReference type="InterPro" id="IPR015631">
    <property type="entry name" value="CD2/SLAM_rcpt"/>
</dbReference>
<dbReference type="InterPro" id="IPR003599">
    <property type="entry name" value="Ig_sub"/>
</dbReference>
<feature type="domain" description="Ig-like" evidence="6">
    <location>
        <begin position="131"/>
        <end position="207"/>
    </location>
</feature>
<evidence type="ECO:0000313" key="8">
    <source>
        <dbReference type="Proteomes" id="UP000472241"/>
    </source>
</evidence>
<protein>
    <submittedName>
        <fullName evidence="7">CD48 molecule</fullName>
    </submittedName>
</protein>
<dbReference type="InterPro" id="IPR013106">
    <property type="entry name" value="Ig_V-set"/>
</dbReference>
<dbReference type="SUPFAM" id="SSF48726">
    <property type="entry name" value="Immunoglobulin"/>
    <property type="match status" value="2"/>
</dbReference>
<dbReference type="GO" id="GO:0016020">
    <property type="term" value="C:membrane"/>
    <property type="evidence" value="ECO:0007669"/>
    <property type="project" value="UniProtKB-SubCell"/>
</dbReference>
<keyword evidence="2 5" id="KW-0732">Signal</keyword>
<feature type="chain" id="PRO_5025653173" evidence="5">
    <location>
        <begin position="24"/>
        <end position="298"/>
    </location>
</feature>
<evidence type="ECO:0000313" key="7">
    <source>
        <dbReference type="Ensembl" id="ENSLCNP00005033174.1"/>
    </source>
</evidence>
<accession>A0A667I3R8</accession>
<reference evidence="7" key="1">
    <citation type="submission" date="2025-08" db="UniProtKB">
        <authorList>
            <consortium name="Ensembl"/>
        </authorList>
    </citation>
    <scope>IDENTIFICATION</scope>
</reference>
<evidence type="ECO:0000256" key="2">
    <source>
        <dbReference type="ARBA" id="ARBA00022729"/>
    </source>
</evidence>
<gene>
    <name evidence="7" type="primary">CD48</name>
</gene>
<feature type="signal peptide" evidence="5">
    <location>
        <begin position="1"/>
        <end position="23"/>
    </location>
</feature>
<dbReference type="InterPro" id="IPR007110">
    <property type="entry name" value="Ig-like_dom"/>
</dbReference>
<dbReference type="Pfam" id="PF07686">
    <property type="entry name" value="V-set"/>
    <property type="match status" value="1"/>
</dbReference>
<dbReference type="PANTHER" id="PTHR12080:SF134">
    <property type="entry name" value="CD48 ANTIGEN"/>
    <property type="match status" value="1"/>
</dbReference>
<dbReference type="Ensembl" id="ENSLCNT00005037034.1">
    <property type="protein sequence ID" value="ENSLCNP00005033174.1"/>
    <property type="gene ID" value="ENSLCNG00005021574.1"/>
</dbReference>
<evidence type="ECO:0000256" key="4">
    <source>
        <dbReference type="ARBA" id="ARBA00023180"/>
    </source>
</evidence>
<dbReference type="PROSITE" id="PS50835">
    <property type="entry name" value="IG_LIKE"/>
    <property type="match status" value="1"/>
</dbReference>
<dbReference type="PANTHER" id="PTHR12080">
    <property type="entry name" value="SIGNALING LYMPHOCYTIC ACTIVATION MOLECULE"/>
    <property type="match status" value="1"/>
</dbReference>
<dbReference type="InterPro" id="IPR036179">
    <property type="entry name" value="Ig-like_dom_sf"/>
</dbReference>
<keyword evidence="8" id="KW-1185">Reference proteome</keyword>
<evidence type="ECO:0000256" key="1">
    <source>
        <dbReference type="ARBA" id="ARBA00004370"/>
    </source>
</evidence>
<evidence type="ECO:0000256" key="3">
    <source>
        <dbReference type="ARBA" id="ARBA00023136"/>
    </source>
</evidence>
<sequence>MRPQRQEWFIPLGLLLLPRLLLANIQDASDQMTVISGSNVTLKISNVTHNYKQLAWFYNDNQKIVEQESKDPKYFKSQFKDRVRLGVDHTLFIYNVQKEDSSTYILKVLKESGKEISKYISLKVLDPVPKPVIKIEKIPEESNRCHLKLSCEIEGLSASWYGDSRPFPKQIHSNVLEITVNPQNYSRSYTCQVSNAVSSKNDTVYFTLPCTLGKKYSQGSRGGVRVTSLLLIQESCGNPIQHPAWVENPKGICETWETGSTPGSATASQQARLAFVELIVLACKGGLTLLPSSNNAWS</sequence>
<dbReference type="InterPro" id="IPR013783">
    <property type="entry name" value="Ig-like_fold"/>
</dbReference>
<name>A0A667I3R8_LYNCA</name>
<comment type="subcellular location">
    <subcellularLocation>
        <location evidence="1">Membrane</location>
    </subcellularLocation>
</comment>
<reference evidence="7" key="2">
    <citation type="submission" date="2025-09" db="UniProtKB">
        <authorList>
            <consortium name="Ensembl"/>
        </authorList>
    </citation>
    <scope>IDENTIFICATION</scope>
</reference>
<dbReference type="Gene3D" id="2.60.40.10">
    <property type="entry name" value="Immunoglobulins"/>
    <property type="match status" value="2"/>
</dbReference>
<keyword evidence="3" id="KW-0472">Membrane</keyword>
<dbReference type="SMART" id="SM00409">
    <property type="entry name" value="IG"/>
    <property type="match status" value="1"/>
</dbReference>
<evidence type="ECO:0000259" key="6">
    <source>
        <dbReference type="PROSITE" id="PS50835"/>
    </source>
</evidence>
<evidence type="ECO:0000256" key="5">
    <source>
        <dbReference type="SAM" id="SignalP"/>
    </source>
</evidence>
<proteinExistence type="predicted"/>
<dbReference type="AlphaFoldDB" id="A0A667I3R8"/>
<organism evidence="7 8">
    <name type="scientific">Lynx canadensis</name>
    <name type="common">Canada lynx</name>
    <name type="synonym">Felis canadensis</name>
    <dbReference type="NCBI Taxonomy" id="61383"/>
    <lineage>
        <taxon>Eukaryota</taxon>
        <taxon>Metazoa</taxon>
        <taxon>Chordata</taxon>
        <taxon>Craniata</taxon>
        <taxon>Vertebrata</taxon>
        <taxon>Euteleostomi</taxon>
        <taxon>Mammalia</taxon>
        <taxon>Eutheria</taxon>
        <taxon>Laurasiatheria</taxon>
        <taxon>Carnivora</taxon>
        <taxon>Feliformia</taxon>
        <taxon>Felidae</taxon>
        <taxon>Felinae</taxon>
        <taxon>Lynx</taxon>
    </lineage>
</organism>
<dbReference type="Proteomes" id="UP000472241">
    <property type="component" value="Unplaced"/>
</dbReference>